<dbReference type="Pfam" id="PF13525">
    <property type="entry name" value="YfiO"/>
    <property type="match status" value="1"/>
</dbReference>
<evidence type="ECO:0000259" key="3">
    <source>
        <dbReference type="Pfam" id="PF13525"/>
    </source>
</evidence>
<dbReference type="GO" id="GO:0016740">
    <property type="term" value="F:transferase activity"/>
    <property type="evidence" value="ECO:0007669"/>
    <property type="project" value="UniProtKB-KW"/>
</dbReference>
<dbReference type="InterPro" id="IPR034706">
    <property type="entry name" value="CpoB"/>
</dbReference>
<dbReference type="InterPro" id="IPR032519">
    <property type="entry name" value="YbgF_tri"/>
</dbReference>
<dbReference type="InterPro" id="IPR014162">
    <property type="entry name" value="CpoB_C"/>
</dbReference>
<dbReference type="GO" id="GO:0070206">
    <property type="term" value="P:protein trimerization"/>
    <property type="evidence" value="ECO:0007669"/>
    <property type="project" value="InterPro"/>
</dbReference>
<keyword evidence="5" id="KW-0808">Transferase</keyword>
<dbReference type="InterPro" id="IPR011990">
    <property type="entry name" value="TPR-like_helical_dom_sf"/>
</dbReference>
<accession>A0A3B0WZU4</accession>
<feature type="domain" description="Outer membrane lipoprotein BamD-like" evidence="3">
    <location>
        <begin position="172"/>
        <end position="294"/>
    </location>
</feature>
<evidence type="ECO:0000256" key="2">
    <source>
        <dbReference type="SAM" id="Coils"/>
    </source>
</evidence>
<proteinExistence type="inferred from homology"/>
<dbReference type="HAMAP" id="MF_02066">
    <property type="entry name" value="CpoB"/>
    <property type="match status" value="1"/>
</dbReference>
<keyword evidence="2" id="KW-0175">Coiled coil</keyword>
<keyword evidence="1" id="KW-0732">Signal</keyword>
<dbReference type="InterPro" id="IPR039565">
    <property type="entry name" value="BamD-like"/>
</dbReference>
<organism evidence="5">
    <name type="scientific">hydrothermal vent metagenome</name>
    <dbReference type="NCBI Taxonomy" id="652676"/>
    <lineage>
        <taxon>unclassified sequences</taxon>
        <taxon>metagenomes</taxon>
        <taxon>ecological metagenomes</taxon>
    </lineage>
</organism>
<dbReference type="NCBIfam" id="TIGR02795">
    <property type="entry name" value="tol_pal_ybgF"/>
    <property type="match status" value="1"/>
</dbReference>
<dbReference type="Gene3D" id="1.20.5.110">
    <property type="match status" value="1"/>
</dbReference>
<dbReference type="EMBL" id="UOFC01000257">
    <property type="protein sequence ID" value="VAW49124.1"/>
    <property type="molecule type" value="Genomic_DNA"/>
</dbReference>
<dbReference type="Pfam" id="PF16331">
    <property type="entry name" value="TolA_bind_tri"/>
    <property type="match status" value="1"/>
</dbReference>
<gene>
    <name evidence="5" type="ORF">MNBD_GAMMA03-629</name>
</gene>
<reference evidence="5" key="1">
    <citation type="submission" date="2018-06" db="EMBL/GenBank/DDBJ databases">
        <authorList>
            <person name="Zhirakovskaya E."/>
        </authorList>
    </citation>
    <scope>NUCLEOTIDE SEQUENCE</scope>
</reference>
<dbReference type="SUPFAM" id="SSF48452">
    <property type="entry name" value="TPR-like"/>
    <property type="match status" value="1"/>
</dbReference>
<sequence length="294" mass="33423">MKSTRIKISMVSAGVSLALMVSSFTVLAAPPQSSVEDRLQRIERIIENPVLLQLSRRLGDQQREIQELQDQIDFLKRDLRKMNSRLDKRYKETDERLSSLEEITNTLKNQSEQSFDLQSQKSLSLNTVNDIRNEKESVLTETPDNVSTPEKQANNMKDMALEPIVTRPATEEESDAYHVAFDLIKKAQYDEAITAFQGFLVQYPQSKLASNASYWAGEAFYIKQDYQAALNAFNVVIKRYSSSSKVADAMLRAGDCLDNLKQLNEAKNIYASLIAIYPKTRAAEKAIKRLTKLR</sequence>
<feature type="coiled-coil region" evidence="2">
    <location>
        <begin position="51"/>
        <end position="110"/>
    </location>
</feature>
<evidence type="ECO:0000256" key="1">
    <source>
        <dbReference type="ARBA" id="ARBA00022729"/>
    </source>
</evidence>
<dbReference type="AlphaFoldDB" id="A0A3B0WZU4"/>
<feature type="domain" description="YbgF trimerisation" evidence="4">
    <location>
        <begin position="34"/>
        <end position="102"/>
    </location>
</feature>
<evidence type="ECO:0000313" key="5">
    <source>
        <dbReference type="EMBL" id="VAW49124.1"/>
    </source>
</evidence>
<protein>
    <submittedName>
        <fullName evidence="5">TPR repeat containing exported protein Putative periplasmic protein contains a protein prenylyltransferase domain</fullName>
    </submittedName>
</protein>
<name>A0A3B0WZU4_9ZZZZ</name>
<dbReference type="GO" id="GO:0051301">
    <property type="term" value="P:cell division"/>
    <property type="evidence" value="ECO:0007669"/>
    <property type="project" value="InterPro"/>
</dbReference>
<dbReference type="Gene3D" id="1.25.40.10">
    <property type="entry name" value="Tetratricopeptide repeat domain"/>
    <property type="match status" value="1"/>
</dbReference>
<evidence type="ECO:0000259" key="4">
    <source>
        <dbReference type="Pfam" id="PF16331"/>
    </source>
</evidence>